<evidence type="ECO:0000259" key="5">
    <source>
        <dbReference type="PROSITE" id="PS51203"/>
    </source>
</evidence>
<dbReference type="PROSITE" id="PS51203">
    <property type="entry name" value="CS"/>
    <property type="match status" value="1"/>
</dbReference>
<accession>A0A507BST8</accession>
<evidence type="ECO:0008006" key="8">
    <source>
        <dbReference type="Google" id="ProtNLM"/>
    </source>
</evidence>
<dbReference type="AlphaFoldDB" id="A0A507BST8"/>
<evidence type="ECO:0000259" key="4">
    <source>
        <dbReference type="PROSITE" id="PS51048"/>
    </source>
</evidence>
<feature type="compositionally biased region" description="Polar residues" evidence="3">
    <location>
        <begin position="324"/>
        <end position="336"/>
    </location>
</feature>
<dbReference type="InterPro" id="IPR044563">
    <property type="entry name" value="Sgt1-like"/>
</dbReference>
<organism evidence="6 7">
    <name type="scientific">Synchytrium endobioticum</name>
    <dbReference type="NCBI Taxonomy" id="286115"/>
    <lineage>
        <taxon>Eukaryota</taxon>
        <taxon>Fungi</taxon>
        <taxon>Fungi incertae sedis</taxon>
        <taxon>Chytridiomycota</taxon>
        <taxon>Chytridiomycota incertae sedis</taxon>
        <taxon>Chytridiomycetes</taxon>
        <taxon>Synchytriales</taxon>
        <taxon>Synchytriaceae</taxon>
        <taxon>Synchytrium</taxon>
    </lineage>
</organism>
<proteinExistence type="inferred from homology"/>
<dbReference type="PROSITE" id="PS51048">
    <property type="entry name" value="SGS"/>
    <property type="match status" value="1"/>
</dbReference>
<feature type="repeat" description="TPR" evidence="2">
    <location>
        <begin position="6"/>
        <end position="39"/>
    </location>
</feature>
<keyword evidence="7" id="KW-1185">Reference proteome</keyword>
<dbReference type="PROSITE" id="PS50005">
    <property type="entry name" value="TPR"/>
    <property type="match status" value="2"/>
</dbReference>
<feature type="repeat" description="TPR" evidence="2">
    <location>
        <begin position="82"/>
        <end position="115"/>
    </location>
</feature>
<name>A0A507BST8_9FUNG</name>
<dbReference type="InterPro" id="IPR008978">
    <property type="entry name" value="HSP20-like_chaperone"/>
</dbReference>
<dbReference type="PANTHER" id="PTHR45862">
    <property type="entry name" value="PROTEIN SGT1 HOMOLOG"/>
    <property type="match status" value="1"/>
</dbReference>
<sequence>MAASEAQEYYQQANEAFVDEDYSSAYALYSKSIQLDPSRADVYLKRSLVASKLKQHQNAVTDAVRVIELCNATSTTKEDLCVKATMRKGLGLFELEDYEQAHQAFASLLSMAPDDAAAKQWLSKAAAAIEAKPKPPAETAPSVIPPPSAIMGSPRVRHEWFQNENFVTITIFIKNLKNDAVNIQFAEKAISVTVKLPTGSEYSLELDPLAHEIVPLESKYSVLSTKIEIKCKKSKMGLHWGALEGDGVMAAITPHQMTGSGSGVTADARPTYPTSSKKRHDWDKLSKEVESDKPEGEAALNALFQQIYKDADDDTRRAMIKSFTESNGTTLSTNWTEVGKGPVETSPPDGMEAKRYEL</sequence>
<evidence type="ECO:0000313" key="7">
    <source>
        <dbReference type="Proteomes" id="UP000317494"/>
    </source>
</evidence>
<dbReference type="GO" id="GO:0005737">
    <property type="term" value="C:cytoplasm"/>
    <property type="evidence" value="ECO:0007669"/>
    <property type="project" value="UniProtKB-ARBA"/>
</dbReference>
<dbReference type="Pfam" id="PF04969">
    <property type="entry name" value="CS"/>
    <property type="match status" value="1"/>
</dbReference>
<dbReference type="InterPro" id="IPR019734">
    <property type="entry name" value="TPR_rpt"/>
</dbReference>
<gene>
    <name evidence="6" type="ORF">SeMB42_g07594</name>
</gene>
<dbReference type="VEuPathDB" id="FungiDB:SeMB42_g07594"/>
<dbReference type="SMART" id="SM00028">
    <property type="entry name" value="TPR"/>
    <property type="match status" value="3"/>
</dbReference>
<evidence type="ECO:0000256" key="2">
    <source>
        <dbReference type="PROSITE-ProRule" id="PRU00339"/>
    </source>
</evidence>
<feature type="region of interest" description="Disordered" evidence="3">
    <location>
        <begin position="257"/>
        <end position="296"/>
    </location>
</feature>
<feature type="region of interest" description="Disordered" evidence="3">
    <location>
        <begin position="324"/>
        <end position="358"/>
    </location>
</feature>
<dbReference type="FunFam" id="2.60.40.790:FF:000012">
    <property type="entry name" value="SGT1 homolog, MIS12 kinetochore complex assembly cochaperone"/>
    <property type="match status" value="1"/>
</dbReference>
<dbReference type="InterPro" id="IPR007052">
    <property type="entry name" value="CS_dom"/>
</dbReference>
<evidence type="ECO:0000313" key="6">
    <source>
        <dbReference type="EMBL" id="TPX32660.1"/>
    </source>
</evidence>
<dbReference type="SUPFAM" id="SSF49764">
    <property type="entry name" value="HSP20-like chaperones"/>
    <property type="match status" value="1"/>
</dbReference>
<evidence type="ECO:0000256" key="1">
    <source>
        <dbReference type="ARBA" id="ARBA00008509"/>
    </source>
</evidence>
<comment type="caution">
    <text evidence="6">The sequence shown here is derived from an EMBL/GenBank/DDBJ whole genome shotgun (WGS) entry which is preliminary data.</text>
</comment>
<dbReference type="InterPro" id="IPR011990">
    <property type="entry name" value="TPR-like_helical_dom_sf"/>
</dbReference>
<dbReference type="SUPFAM" id="SSF48452">
    <property type="entry name" value="TPR-like"/>
    <property type="match status" value="1"/>
</dbReference>
<dbReference type="Gene3D" id="2.60.40.790">
    <property type="match status" value="1"/>
</dbReference>
<dbReference type="GO" id="GO:0051087">
    <property type="term" value="F:protein-folding chaperone binding"/>
    <property type="evidence" value="ECO:0007669"/>
    <property type="project" value="InterPro"/>
</dbReference>
<dbReference type="Pfam" id="PF05002">
    <property type="entry name" value="SGS"/>
    <property type="match status" value="1"/>
</dbReference>
<feature type="domain" description="CS" evidence="5">
    <location>
        <begin position="153"/>
        <end position="244"/>
    </location>
</feature>
<evidence type="ECO:0000256" key="3">
    <source>
        <dbReference type="SAM" id="MobiDB-lite"/>
    </source>
</evidence>
<protein>
    <recommendedName>
        <fullName evidence="8">SGS domain-containing protein</fullName>
    </recommendedName>
</protein>
<dbReference type="Gene3D" id="1.25.40.10">
    <property type="entry name" value="Tetratricopeptide repeat domain"/>
    <property type="match status" value="1"/>
</dbReference>
<dbReference type="InterPro" id="IPR007699">
    <property type="entry name" value="SGS_dom"/>
</dbReference>
<keyword evidence="2" id="KW-0802">TPR repeat</keyword>
<feature type="compositionally biased region" description="Basic and acidic residues" evidence="3">
    <location>
        <begin position="280"/>
        <end position="296"/>
    </location>
</feature>
<feature type="domain" description="SGS" evidence="4">
    <location>
        <begin position="271"/>
        <end position="358"/>
    </location>
</feature>
<dbReference type="EMBL" id="QEAN01000564">
    <property type="protein sequence ID" value="TPX32660.1"/>
    <property type="molecule type" value="Genomic_DNA"/>
</dbReference>
<dbReference type="STRING" id="286115.A0A507BST8"/>
<reference evidence="6 7" key="1">
    <citation type="journal article" date="2019" name="Sci. Rep.">
        <title>Comparative genomics of chytrid fungi reveal insights into the obligate biotrophic and pathogenic lifestyle of Synchytrium endobioticum.</title>
        <authorList>
            <person name="van de Vossenberg B.T.L.H."/>
            <person name="Warris S."/>
            <person name="Nguyen H.D.T."/>
            <person name="van Gent-Pelzer M.P.E."/>
            <person name="Joly D.L."/>
            <person name="van de Geest H.C."/>
            <person name="Bonants P.J.M."/>
            <person name="Smith D.S."/>
            <person name="Levesque C.A."/>
            <person name="van der Lee T.A.J."/>
        </authorList>
    </citation>
    <scope>NUCLEOTIDE SEQUENCE [LARGE SCALE GENOMIC DNA]</scope>
    <source>
        <strain evidence="6 7">MB42</strain>
    </source>
</reference>
<comment type="similarity">
    <text evidence="1">Belongs to the SGT1 family.</text>
</comment>
<dbReference type="Proteomes" id="UP000317494">
    <property type="component" value="Unassembled WGS sequence"/>
</dbReference>